<protein>
    <recommendedName>
        <fullName evidence="2">G5 domain-containing protein</fullName>
    </recommendedName>
</protein>
<dbReference type="Gene3D" id="2.20.230.10">
    <property type="entry name" value="Resuscitation-promoting factor rpfb"/>
    <property type="match status" value="1"/>
</dbReference>
<dbReference type="PROSITE" id="PS51109">
    <property type="entry name" value="G5"/>
    <property type="match status" value="1"/>
</dbReference>
<feature type="domain" description="G5" evidence="2">
    <location>
        <begin position="164"/>
        <end position="244"/>
    </location>
</feature>
<reference evidence="3" key="1">
    <citation type="submission" date="2022-03" db="EMBL/GenBank/DDBJ databases">
        <title>Complete genome sequence of Caldinitratiruptor microaerophilus.</title>
        <authorList>
            <person name="Mukaiyama R."/>
            <person name="Nishiyama T."/>
            <person name="Ueda K."/>
        </authorList>
    </citation>
    <scope>NUCLEOTIDE SEQUENCE</scope>
    <source>
        <strain evidence="3">JCM 16183</strain>
    </source>
</reference>
<proteinExistence type="predicted"/>
<dbReference type="InterPro" id="IPR010611">
    <property type="entry name" value="3D_dom"/>
</dbReference>
<dbReference type="CDD" id="cd22786">
    <property type="entry name" value="DPBB_YuiC-like"/>
    <property type="match status" value="1"/>
</dbReference>
<dbReference type="GO" id="GO:0009254">
    <property type="term" value="P:peptidoglycan turnover"/>
    <property type="evidence" value="ECO:0007669"/>
    <property type="project" value="InterPro"/>
</dbReference>
<dbReference type="InterPro" id="IPR007137">
    <property type="entry name" value="DUF348"/>
</dbReference>
<dbReference type="AlphaFoldDB" id="A0AA35CQK0"/>
<dbReference type="Gene3D" id="2.40.40.10">
    <property type="entry name" value="RlpA-like domain"/>
    <property type="match status" value="1"/>
</dbReference>
<evidence type="ECO:0000256" key="1">
    <source>
        <dbReference type="ARBA" id="ARBA00022729"/>
    </source>
</evidence>
<dbReference type="InterPro" id="IPR051933">
    <property type="entry name" value="Resuscitation_pf_RpfB"/>
</dbReference>
<dbReference type="Proteomes" id="UP001163687">
    <property type="component" value="Chromosome"/>
</dbReference>
<gene>
    <name evidence="3" type="ORF">caldi_30800</name>
</gene>
<dbReference type="Pfam" id="PF06725">
    <property type="entry name" value="3D"/>
    <property type="match status" value="1"/>
</dbReference>
<accession>A0AA35CQK0</accession>
<keyword evidence="4" id="KW-1185">Reference proteome</keyword>
<dbReference type="SMART" id="SM01208">
    <property type="entry name" value="G5"/>
    <property type="match status" value="1"/>
</dbReference>
<dbReference type="EMBL" id="AP025628">
    <property type="protein sequence ID" value="BDG61990.1"/>
    <property type="molecule type" value="Genomic_DNA"/>
</dbReference>
<dbReference type="PANTHER" id="PTHR39160:SF4">
    <property type="entry name" value="RESUSCITATION-PROMOTING FACTOR RPFB"/>
    <property type="match status" value="1"/>
</dbReference>
<dbReference type="InterPro" id="IPR011098">
    <property type="entry name" value="G5_dom"/>
</dbReference>
<dbReference type="SUPFAM" id="SSF50685">
    <property type="entry name" value="Barwin-like endoglucanases"/>
    <property type="match status" value="1"/>
</dbReference>
<dbReference type="Pfam" id="PF07501">
    <property type="entry name" value="G5"/>
    <property type="match status" value="1"/>
</dbReference>
<dbReference type="KEGG" id="cmic:caldi_30800"/>
<dbReference type="PANTHER" id="PTHR39160">
    <property type="entry name" value="CELL WALL-BINDING PROTEIN YOCH"/>
    <property type="match status" value="1"/>
</dbReference>
<dbReference type="GO" id="GO:0019867">
    <property type="term" value="C:outer membrane"/>
    <property type="evidence" value="ECO:0007669"/>
    <property type="project" value="InterPro"/>
</dbReference>
<evidence type="ECO:0000313" key="4">
    <source>
        <dbReference type="Proteomes" id="UP001163687"/>
    </source>
</evidence>
<organism evidence="3 4">
    <name type="scientific">Caldinitratiruptor microaerophilus</name>
    <dbReference type="NCBI Taxonomy" id="671077"/>
    <lineage>
        <taxon>Bacteria</taxon>
        <taxon>Bacillati</taxon>
        <taxon>Bacillota</taxon>
        <taxon>Clostridia</taxon>
        <taxon>Eubacteriales</taxon>
        <taxon>Symbiobacteriaceae</taxon>
        <taxon>Caldinitratiruptor</taxon>
    </lineage>
</organism>
<keyword evidence="1" id="KW-0732">Signal</keyword>
<dbReference type="InterPro" id="IPR036908">
    <property type="entry name" value="RlpA-like_sf"/>
</dbReference>
<evidence type="ECO:0000313" key="3">
    <source>
        <dbReference type="EMBL" id="BDG61990.1"/>
    </source>
</evidence>
<sequence>MAVGTVEIVAPAGGGRKPLVTPFRLAVLGGAVLLGLSLSLVTAALRETHTVHLTVAGEGVDTFRTRARTVEQALRQAGVELGPRDRVEPAPATRLRKDTTITVARAVPIRVRADGREWETWAWAPTVGQALVAAGIRLGPLDRVEPAPETPLTGAGGAPREIRVLRVREEETTQVVELPFGTVKREDWNLPAGQQQEIRAGIPGEKELTIRTRYEDGVAVSRTVVAERVTRPPVDRVVAVGTAGTVSRGGQTLRYRQVLRMVATAYAPGDGYTPGTRTAKGLRAGRGVVAVDPRVIPLGTRLYIDGYGPAVAGDTGGSIRGNRIDLGFDTPSEARAFGRRTVTVYVLAR</sequence>
<evidence type="ECO:0000259" key="2">
    <source>
        <dbReference type="PROSITE" id="PS51109"/>
    </source>
</evidence>
<dbReference type="Pfam" id="PF03990">
    <property type="entry name" value="DUF348"/>
    <property type="match status" value="2"/>
</dbReference>
<dbReference type="GO" id="GO:0004553">
    <property type="term" value="F:hydrolase activity, hydrolyzing O-glycosyl compounds"/>
    <property type="evidence" value="ECO:0007669"/>
    <property type="project" value="InterPro"/>
</dbReference>
<name>A0AA35CQK0_9FIRM</name>